<gene>
    <name evidence="2" type="ORF">BN1708_017866</name>
</gene>
<accession>A0A0G4LH67</accession>
<proteinExistence type="predicted"/>
<feature type="non-terminal residue" evidence="2">
    <location>
        <position position="1"/>
    </location>
</feature>
<dbReference type="EMBL" id="CVQH01012647">
    <property type="protein sequence ID" value="CRK21372.1"/>
    <property type="molecule type" value="Genomic_DNA"/>
</dbReference>
<organism evidence="2 3">
    <name type="scientific">Verticillium longisporum</name>
    <name type="common">Verticillium dahliae var. longisporum</name>
    <dbReference type="NCBI Taxonomy" id="100787"/>
    <lineage>
        <taxon>Eukaryota</taxon>
        <taxon>Fungi</taxon>
        <taxon>Dikarya</taxon>
        <taxon>Ascomycota</taxon>
        <taxon>Pezizomycotina</taxon>
        <taxon>Sordariomycetes</taxon>
        <taxon>Hypocreomycetidae</taxon>
        <taxon>Glomerellales</taxon>
        <taxon>Plectosphaerellaceae</taxon>
        <taxon>Verticillium</taxon>
    </lineage>
</organism>
<feature type="region of interest" description="Disordered" evidence="1">
    <location>
        <begin position="71"/>
        <end position="91"/>
    </location>
</feature>
<sequence>KTRSSATRASCSSRWSGSWAISGRPRGIAAGCHLRGAAARGPRAWPRRLGARARRRRRRLMMTWTSWRATRTRARRTREGVSARATPGLVL</sequence>
<reference evidence="2 3" key="1">
    <citation type="submission" date="2015-05" db="EMBL/GenBank/DDBJ databases">
        <authorList>
            <person name="Wang D.B."/>
            <person name="Wang M."/>
        </authorList>
    </citation>
    <scope>NUCLEOTIDE SEQUENCE [LARGE SCALE GENOMIC DNA]</scope>
    <source>
        <strain evidence="2">VL1</strain>
    </source>
</reference>
<evidence type="ECO:0000256" key="1">
    <source>
        <dbReference type="SAM" id="MobiDB-lite"/>
    </source>
</evidence>
<evidence type="ECO:0000313" key="3">
    <source>
        <dbReference type="Proteomes" id="UP000044602"/>
    </source>
</evidence>
<protein>
    <submittedName>
        <fullName evidence="2">Uncharacterized protein</fullName>
    </submittedName>
</protein>
<dbReference type="AlphaFoldDB" id="A0A0G4LH67"/>
<name>A0A0G4LH67_VERLO</name>
<dbReference type="Proteomes" id="UP000044602">
    <property type="component" value="Unassembled WGS sequence"/>
</dbReference>
<keyword evidence="3" id="KW-1185">Reference proteome</keyword>
<feature type="non-terminal residue" evidence="2">
    <location>
        <position position="91"/>
    </location>
</feature>
<evidence type="ECO:0000313" key="2">
    <source>
        <dbReference type="EMBL" id="CRK21372.1"/>
    </source>
</evidence>